<evidence type="ECO:0000313" key="4">
    <source>
        <dbReference type="Proteomes" id="UP000735302"/>
    </source>
</evidence>
<organism evidence="3 4">
    <name type="scientific">Plakobranchus ocellatus</name>
    <dbReference type="NCBI Taxonomy" id="259542"/>
    <lineage>
        <taxon>Eukaryota</taxon>
        <taxon>Metazoa</taxon>
        <taxon>Spiralia</taxon>
        <taxon>Lophotrochozoa</taxon>
        <taxon>Mollusca</taxon>
        <taxon>Gastropoda</taxon>
        <taxon>Heterobranchia</taxon>
        <taxon>Euthyneura</taxon>
        <taxon>Panpulmonata</taxon>
        <taxon>Sacoglossa</taxon>
        <taxon>Placobranchoidea</taxon>
        <taxon>Plakobranchidae</taxon>
        <taxon>Plakobranchus</taxon>
    </lineage>
</organism>
<comment type="similarity">
    <text evidence="1">Belongs to the EXO5 family.</text>
</comment>
<keyword evidence="4" id="KW-1185">Reference proteome</keyword>
<dbReference type="Gene3D" id="3.90.320.10">
    <property type="match status" value="1"/>
</dbReference>
<feature type="region of interest" description="Disordered" evidence="2">
    <location>
        <begin position="1"/>
        <end position="41"/>
    </location>
</feature>
<evidence type="ECO:0000256" key="1">
    <source>
        <dbReference type="ARBA" id="ARBA00009797"/>
    </source>
</evidence>
<sequence length="402" mass="45629">MTSELKDAPENEEQVHRQNLVDSASPNPEPSGSTTNIDNCDLWSDADEDELVKLDYDENFQVSGCSAEWSLECDKIVSENGSPKNQFRPGYFIVSDFARQQWCEMQLLYSFAPEIILMRVVPGEEVKIEESEEAKAVKSKGTSIHLERELEIQVPVPVVVKTKEDKWAVKLINLQQAVLAFCRGQRLAREIPVFGCPFGSDIFVYGIIDELRYDPDKHDVHISELKTRKSFYSPKKGQQDKDKYQVNLYAQLFNELVAGKVSADMVASHLHLDLNKALGPGVLEHIQDVDTGISPDTCSFGELLEMVLSQVQSLCCIRNSRVEYIHQDSKTEILVLEVTLDAEALQQQFLHHCEWWHGNRGTTGVDIEDCWKCEHCQFSPLCEWRDFMANRLGNKKKAVSTG</sequence>
<protein>
    <submittedName>
        <fullName evidence="3">Exonuclease v-like</fullName>
    </submittedName>
</protein>
<dbReference type="InterPro" id="IPR019190">
    <property type="entry name" value="EXOV"/>
</dbReference>
<evidence type="ECO:0000313" key="3">
    <source>
        <dbReference type="EMBL" id="GFN99501.1"/>
    </source>
</evidence>
<dbReference type="AlphaFoldDB" id="A0AAV3ZY68"/>
<dbReference type="GO" id="GO:0045145">
    <property type="term" value="F:single-stranded DNA 5'-3' DNA exonuclease activity"/>
    <property type="evidence" value="ECO:0007669"/>
    <property type="project" value="InterPro"/>
</dbReference>
<dbReference type="GO" id="GO:0036297">
    <property type="term" value="P:interstrand cross-link repair"/>
    <property type="evidence" value="ECO:0007669"/>
    <property type="project" value="TreeGrafter"/>
</dbReference>
<reference evidence="3 4" key="1">
    <citation type="journal article" date="2021" name="Elife">
        <title>Chloroplast acquisition without the gene transfer in kleptoplastic sea slugs, Plakobranchus ocellatus.</title>
        <authorList>
            <person name="Maeda T."/>
            <person name="Takahashi S."/>
            <person name="Yoshida T."/>
            <person name="Shimamura S."/>
            <person name="Takaki Y."/>
            <person name="Nagai Y."/>
            <person name="Toyoda A."/>
            <person name="Suzuki Y."/>
            <person name="Arimoto A."/>
            <person name="Ishii H."/>
            <person name="Satoh N."/>
            <person name="Nishiyama T."/>
            <person name="Hasebe M."/>
            <person name="Maruyama T."/>
            <person name="Minagawa J."/>
            <person name="Obokata J."/>
            <person name="Shigenobu S."/>
        </authorList>
    </citation>
    <scope>NUCLEOTIDE SEQUENCE [LARGE SCALE GENOMIC DNA]</scope>
</reference>
<evidence type="ECO:0000256" key="2">
    <source>
        <dbReference type="SAM" id="MobiDB-lite"/>
    </source>
</evidence>
<feature type="compositionally biased region" description="Polar residues" evidence="2">
    <location>
        <begin position="20"/>
        <end position="38"/>
    </location>
</feature>
<dbReference type="GO" id="GO:0005634">
    <property type="term" value="C:nucleus"/>
    <property type="evidence" value="ECO:0007669"/>
    <property type="project" value="TreeGrafter"/>
</dbReference>
<proteinExistence type="inferred from homology"/>
<dbReference type="PANTHER" id="PTHR14464:SF4">
    <property type="entry name" value="EXONUCLEASE V"/>
    <property type="match status" value="1"/>
</dbReference>
<keyword evidence="3" id="KW-0378">Hydrolase</keyword>
<comment type="caution">
    <text evidence="3">The sequence shown here is derived from an EMBL/GenBank/DDBJ whole genome shotgun (WGS) entry which is preliminary data.</text>
</comment>
<accession>A0AAV3ZY68</accession>
<keyword evidence="3" id="KW-0540">Nuclease</keyword>
<dbReference type="PANTHER" id="PTHR14464">
    <property type="entry name" value="EXONUCLEASE V"/>
    <property type="match status" value="1"/>
</dbReference>
<dbReference type="Pfam" id="PF09810">
    <property type="entry name" value="Exo5"/>
    <property type="match status" value="3"/>
</dbReference>
<keyword evidence="3" id="KW-0269">Exonuclease</keyword>
<feature type="compositionally biased region" description="Basic and acidic residues" evidence="2">
    <location>
        <begin position="1"/>
        <end position="16"/>
    </location>
</feature>
<gene>
    <name evidence="3" type="ORF">PoB_002600700</name>
</gene>
<dbReference type="EMBL" id="BLXT01003003">
    <property type="protein sequence ID" value="GFN99501.1"/>
    <property type="molecule type" value="Genomic_DNA"/>
</dbReference>
<name>A0AAV3ZY68_9GAST</name>
<dbReference type="Proteomes" id="UP000735302">
    <property type="component" value="Unassembled WGS sequence"/>
</dbReference>
<dbReference type="InterPro" id="IPR011604">
    <property type="entry name" value="PDDEXK-like_dom_sf"/>
</dbReference>